<protein>
    <submittedName>
        <fullName evidence="1">Uncharacterized protein</fullName>
    </submittedName>
</protein>
<organism evidence="1 2">
    <name type="scientific">Bauhinia variegata</name>
    <name type="common">Purple orchid tree</name>
    <name type="synonym">Phanera variegata</name>
    <dbReference type="NCBI Taxonomy" id="167791"/>
    <lineage>
        <taxon>Eukaryota</taxon>
        <taxon>Viridiplantae</taxon>
        <taxon>Streptophyta</taxon>
        <taxon>Embryophyta</taxon>
        <taxon>Tracheophyta</taxon>
        <taxon>Spermatophyta</taxon>
        <taxon>Magnoliopsida</taxon>
        <taxon>eudicotyledons</taxon>
        <taxon>Gunneridae</taxon>
        <taxon>Pentapetalae</taxon>
        <taxon>rosids</taxon>
        <taxon>fabids</taxon>
        <taxon>Fabales</taxon>
        <taxon>Fabaceae</taxon>
        <taxon>Cercidoideae</taxon>
        <taxon>Cercideae</taxon>
        <taxon>Bauhiniinae</taxon>
        <taxon>Bauhinia</taxon>
    </lineage>
</organism>
<proteinExistence type="predicted"/>
<reference evidence="1 2" key="1">
    <citation type="journal article" date="2022" name="DNA Res.">
        <title>Chromosomal-level genome assembly of the orchid tree Bauhinia variegata (Leguminosae; Cercidoideae) supports the allotetraploid origin hypothesis of Bauhinia.</title>
        <authorList>
            <person name="Zhong Y."/>
            <person name="Chen Y."/>
            <person name="Zheng D."/>
            <person name="Pang J."/>
            <person name="Liu Y."/>
            <person name="Luo S."/>
            <person name="Meng S."/>
            <person name="Qian L."/>
            <person name="Wei D."/>
            <person name="Dai S."/>
            <person name="Zhou R."/>
        </authorList>
    </citation>
    <scope>NUCLEOTIDE SEQUENCE [LARGE SCALE GENOMIC DNA]</scope>
    <source>
        <strain evidence="1">BV-YZ2020</strain>
    </source>
</reference>
<evidence type="ECO:0000313" key="2">
    <source>
        <dbReference type="Proteomes" id="UP000828941"/>
    </source>
</evidence>
<accession>A0ACB9PMF8</accession>
<gene>
    <name evidence="1" type="ORF">L6164_010285</name>
</gene>
<dbReference type="Proteomes" id="UP000828941">
    <property type="component" value="Chromosome 4"/>
</dbReference>
<sequence length="396" mass="42914">MGFGFKDLGISGNGNSSGELSDVQVGTFESRKLVNDLLTSESAEGFGHLDAMVSPKSYSRENTRRFSLPRTSDESSGNVTGPSVSPLDDLKFGKDLETSSSKVQSPADRITSPCVEGSGKENDFIQGGESISSLPQEAQGLKLTSFNNEPPETGGVNKPKTSSKSVCSWSAERDNAHQDSAQTSVKNGLSESKINGKPDKAGFGMGESCHDGNEIQLQNEKKDFRCSSPSNNKFRNEESSGLPNMNLCNKESTSLCKKSPRKKTLAKKSLGSRPKLRAATKQKGPVCLNKTTPQGDGVMFSSGCQEKATGNAEKLPMSSRIVDVEISLELENASNSAEKASCRNDFMDDETDTLEDKFEYEVGMAPNEKKSELVHFSKKVDKRTEQRSEAIYHTTK</sequence>
<name>A0ACB9PMF8_BAUVA</name>
<dbReference type="EMBL" id="CM039429">
    <property type="protein sequence ID" value="KAI4349725.1"/>
    <property type="molecule type" value="Genomic_DNA"/>
</dbReference>
<keyword evidence="2" id="KW-1185">Reference proteome</keyword>
<evidence type="ECO:0000313" key="1">
    <source>
        <dbReference type="EMBL" id="KAI4349725.1"/>
    </source>
</evidence>
<comment type="caution">
    <text evidence="1">The sequence shown here is derived from an EMBL/GenBank/DDBJ whole genome shotgun (WGS) entry which is preliminary data.</text>
</comment>